<feature type="domain" description="Big-1" evidence="2">
    <location>
        <begin position="1122"/>
        <end position="1212"/>
    </location>
</feature>
<sequence length="1309" mass="136396">MDSKVNVLKRVGRFKRSRLAMACLGSTVLLTGCIFDDDVSPTVGGESNVSTPIQTSLPITSGLPIHLVVNNGANQDSVGGLDVSAQFQMEGQDTNVDISIIDSDGIVVAGYKDGGSYVSGDMKIPSSGFLPLTLKSDNLKKEDNSSATLSLVVSGDGFFSNAATYDLLSSDTSLQNRVEVLPKSTSSDFAGAFAEETVWLSGNVVTQQVVINTPIKPTSSLAGQILDNAQISIDIPANTEFFDSNGNPFEPTGAVKASAVLVSADPKNLSNSTNNPLFAFPGGLQVSGLEGATPSDLNNDSEFSFISAGFVAIEIKDSLGNQVSQFGGDGINLNFEVPKSTVHPNTSQPIKLEDGSIPLWSYNENTAKWSYEGEALITAENANTFSVVKKITHLSYYNLDWYGTNRCKLDVDVLDKDGQPNNQRLRLSYARKDGGWAYKPSGWGNDLDKLNIQRVPAFAGTFDLLDSIGNSLLASIEVDGQSIAVGTGEKGVNLDDFCFGKTNDASKSFTAHLNIKNPPRINLKPSVELVCPTDTTKTASANSGRYYLYEGYSYIQRGQVTNGELDLQNLTENAQYKLYYYGNNTRGRLEFTASDSLTSLQINDLSLCPTVNQTLHTRLVCLDSNQTVIKQKPAPLSRYWAYDESYSQYMQGSTNDNGNATLDKIVEGVNYYARAYLRENNRWYYGRLSTPFVGSSSQTATVDMKLRSTDSFCTTDEPVDYAQTELSGSATSANANGTEKVTITVQEKDQYGNSLGSNTGTLTLSASPSNGVTIENTQSNGDGTYTADVSSSVASNVVISGSIDGNAISDTASIDFVQALDVSQTVYTLSSTSVSANGSDEVTATVTLKDFEGQAFEPASGTVSFATTGTANGSGATHQGGGVYTEAFTSTTSGSVTITPRLDSTDLSSAQTVTFTAALDVSQTTLALSTNTVDADGTSTVTATVTLKDYAGQAFEPASGTVSLVTDGSVTSSAVTAQGDGVYVVTLTSTSAGSVTITPRLDSTDLSSAQTVTFTAALDVSQTTLALSTNSVDADGTSTVTATVTLKDYAGQAFVPASGTVSFTTTGTANGSGATHQGGGIYTEAFTSTTAGTVTITPKLDSIDLAAAQSVTFTSAGPDLAQSTITANSSATKVNNALQLTVTLKKADGSNYGQSGGTLALSSSPSGITESVVDNGDGTYTATINSSTATDYVITANVGGNNLTNTVSVAFTQVDVGNVEMTSNVTIPNGGSGQISVVLKQSDGSDVGHGGHTVAIATASSVFASAATTDNGDGSYALNVTCNLTGFTAPITVEVDNSSIGTFMLTCSS</sequence>
<dbReference type="SMART" id="SM00634">
    <property type="entry name" value="BID_1"/>
    <property type="match status" value="4"/>
</dbReference>
<dbReference type="EMBL" id="BSNX01000067">
    <property type="protein sequence ID" value="GLQ75042.1"/>
    <property type="molecule type" value="Genomic_DNA"/>
</dbReference>
<accession>A0AAV5NXM0</accession>
<feature type="domain" description="Big-1" evidence="2">
    <location>
        <begin position="923"/>
        <end position="1015"/>
    </location>
</feature>
<dbReference type="PROSITE" id="PS51257">
    <property type="entry name" value="PROKAR_LIPOPROTEIN"/>
    <property type="match status" value="1"/>
</dbReference>
<dbReference type="Proteomes" id="UP001156690">
    <property type="component" value="Unassembled WGS sequence"/>
</dbReference>
<gene>
    <name evidence="3" type="ORF">GCM10007932_44040</name>
</gene>
<evidence type="ECO:0000313" key="3">
    <source>
        <dbReference type="EMBL" id="GLQ75042.1"/>
    </source>
</evidence>
<dbReference type="InterPro" id="IPR017868">
    <property type="entry name" value="Filamin/ABP280_repeat-like"/>
</dbReference>
<organism evidence="3 4">
    <name type="scientific">Vibrio penaeicida</name>
    <dbReference type="NCBI Taxonomy" id="104609"/>
    <lineage>
        <taxon>Bacteria</taxon>
        <taxon>Pseudomonadati</taxon>
        <taxon>Pseudomonadota</taxon>
        <taxon>Gammaproteobacteria</taxon>
        <taxon>Vibrionales</taxon>
        <taxon>Vibrionaceae</taxon>
        <taxon>Vibrio</taxon>
    </lineage>
</organism>
<dbReference type="InterPro" id="IPR008964">
    <property type="entry name" value="Invasin/intimin_cell_adhesion"/>
</dbReference>
<protein>
    <recommendedName>
        <fullName evidence="2">Big-1 domain-containing protein</fullName>
    </recommendedName>
</protein>
<dbReference type="RefSeq" id="WP_185829875.1">
    <property type="nucleotide sequence ID" value="NZ_AP025144.1"/>
</dbReference>
<feature type="domain" description="Big-1" evidence="2">
    <location>
        <begin position="1022"/>
        <end position="1114"/>
    </location>
</feature>
<dbReference type="InterPro" id="IPR003344">
    <property type="entry name" value="Big_1_dom"/>
</dbReference>
<feature type="domain" description="Big-1" evidence="2">
    <location>
        <begin position="824"/>
        <end position="916"/>
    </location>
</feature>
<keyword evidence="4" id="KW-1185">Reference proteome</keyword>
<dbReference type="Pfam" id="PF09134">
    <property type="entry name" value="Invasin_D3"/>
    <property type="match status" value="5"/>
</dbReference>
<evidence type="ECO:0000259" key="2">
    <source>
        <dbReference type="PROSITE" id="PS51127"/>
    </source>
</evidence>
<dbReference type="Gene3D" id="2.60.40.10">
    <property type="entry name" value="Immunoglobulins"/>
    <property type="match status" value="5"/>
</dbReference>
<reference evidence="4" key="1">
    <citation type="journal article" date="2019" name="Int. J. Syst. Evol. Microbiol.">
        <title>The Global Catalogue of Microorganisms (GCM) 10K type strain sequencing project: providing services to taxonomists for standard genome sequencing and annotation.</title>
        <authorList>
            <consortium name="The Broad Institute Genomics Platform"/>
            <consortium name="The Broad Institute Genome Sequencing Center for Infectious Disease"/>
            <person name="Wu L."/>
            <person name="Ma J."/>
        </authorList>
    </citation>
    <scope>NUCLEOTIDE SEQUENCE [LARGE SCALE GENOMIC DNA]</scope>
    <source>
        <strain evidence="4">NBRC 15640</strain>
    </source>
</reference>
<comment type="caution">
    <text evidence="3">The sequence shown here is derived from an EMBL/GenBank/DDBJ whole genome shotgun (WGS) entry which is preliminary data.</text>
</comment>
<comment type="similarity">
    <text evidence="1">Belongs to the intimin/invasin family.</text>
</comment>
<dbReference type="PROSITE" id="PS51127">
    <property type="entry name" value="BIG1"/>
    <property type="match status" value="5"/>
</dbReference>
<name>A0AAV5NXM0_9VIBR</name>
<dbReference type="SUPFAM" id="SSF49373">
    <property type="entry name" value="Invasin/intimin cell-adhesion fragments"/>
    <property type="match status" value="5"/>
</dbReference>
<proteinExistence type="inferred from homology"/>
<dbReference type="InterPro" id="IPR015217">
    <property type="entry name" value="Invasin_dom_3"/>
</dbReference>
<dbReference type="PROSITE" id="PS50194">
    <property type="entry name" value="FILAMIN_REPEAT"/>
    <property type="match status" value="1"/>
</dbReference>
<feature type="domain" description="Big-1" evidence="2">
    <location>
        <begin position="723"/>
        <end position="817"/>
    </location>
</feature>
<evidence type="ECO:0000256" key="1">
    <source>
        <dbReference type="ARBA" id="ARBA00010116"/>
    </source>
</evidence>
<evidence type="ECO:0000313" key="4">
    <source>
        <dbReference type="Proteomes" id="UP001156690"/>
    </source>
</evidence>
<dbReference type="InterPro" id="IPR013783">
    <property type="entry name" value="Ig-like_fold"/>
</dbReference>